<organism evidence="1 2">
    <name type="scientific">Xenoophorus captivus</name>
    <dbReference type="NCBI Taxonomy" id="1517983"/>
    <lineage>
        <taxon>Eukaryota</taxon>
        <taxon>Metazoa</taxon>
        <taxon>Chordata</taxon>
        <taxon>Craniata</taxon>
        <taxon>Vertebrata</taxon>
        <taxon>Euteleostomi</taxon>
        <taxon>Actinopterygii</taxon>
        <taxon>Neopterygii</taxon>
        <taxon>Teleostei</taxon>
        <taxon>Neoteleostei</taxon>
        <taxon>Acanthomorphata</taxon>
        <taxon>Ovalentaria</taxon>
        <taxon>Atherinomorphae</taxon>
        <taxon>Cyprinodontiformes</taxon>
        <taxon>Goodeidae</taxon>
        <taxon>Xenoophorus</taxon>
    </lineage>
</organism>
<sequence length="208" mass="22841">MLTACCRQDSEMVYCGRLSLVADLLQGLFKEAYSLQKGLLEVLDRISLDSSASDEEVSDIVTGVFTCVPSKFPPSLCAPSLPTALAGELNASALRKVPVLLPGVMLKGQAQADVTLHQHICVQLCASVAVLPPVYFPVLLEFVAEFPPSNVENLPVWHHVLLRALSQDVRRRVETEIIGLMQRVLKEWQDGGYKLGQVDKVVRTVLDM</sequence>
<name>A0ABV0Q767_9TELE</name>
<dbReference type="Proteomes" id="UP001434883">
    <property type="component" value="Unassembled WGS sequence"/>
</dbReference>
<gene>
    <name evidence="1" type="ORF">XENOCAPTIV_028237</name>
</gene>
<evidence type="ECO:0000313" key="2">
    <source>
        <dbReference type="Proteomes" id="UP001434883"/>
    </source>
</evidence>
<dbReference type="Pfam" id="PF14868">
    <property type="entry name" value="DUF4487"/>
    <property type="match status" value="2"/>
</dbReference>
<accession>A0ABV0Q767</accession>
<proteinExistence type="predicted"/>
<evidence type="ECO:0000313" key="1">
    <source>
        <dbReference type="EMBL" id="MEQ2191423.1"/>
    </source>
</evidence>
<dbReference type="PANTHER" id="PTHR16071">
    <property type="entry name" value="CHROMOSOME 1 OPEN READING FRAME 112"/>
    <property type="match status" value="1"/>
</dbReference>
<protein>
    <submittedName>
        <fullName evidence="1">Uncharacterized protein</fullName>
    </submittedName>
</protein>
<reference evidence="1 2" key="1">
    <citation type="submission" date="2021-06" db="EMBL/GenBank/DDBJ databases">
        <authorList>
            <person name="Palmer J.M."/>
        </authorList>
    </citation>
    <scope>NUCLEOTIDE SEQUENCE [LARGE SCALE GENOMIC DNA]</scope>
    <source>
        <strain evidence="1 2">XC_2019</strain>
        <tissue evidence="1">Muscle</tissue>
    </source>
</reference>
<keyword evidence="2" id="KW-1185">Reference proteome</keyword>
<comment type="caution">
    <text evidence="1">The sequence shown here is derived from an EMBL/GenBank/DDBJ whole genome shotgun (WGS) entry which is preliminary data.</text>
</comment>
<dbReference type="PANTHER" id="PTHR16071:SF2">
    <property type="entry name" value="FIGNL1-INTERACTING REGULATOR OF RECOMBINATION AND MITOSIS"/>
    <property type="match status" value="1"/>
</dbReference>
<dbReference type="InterPro" id="IPR027902">
    <property type="entry name" value="DUF4487"/>
</dbReference>
<dbReference type="EMBL" id="JAHRIN010000762">
    <property type="protein sequence ID" value="MEQ2191423.1"/>
    <property type="molecule type" value="Genomic_DNA"/>
</dbReference>